<dbReference type="EMBL" id="CP090171">
    <property type="protein sequence ID" value="UJO21694.1"/>
    <property type="molecule type" value="Genomic_DNA"/>
</dbReference>
<evidence type="ECO:0000313" key="5">
    <source>
        <dbReference type="EMBL" id="UJO21694.1"/>
    </source>
</evidence>
<reference evidence="5" key="1">
    <citation type="submission" date="2021-12" db="EMBL/GenBank/DDBJ databases">
        <authorList>
            <person name="Zaccaron A."/>
            <person name="Stergiopoulos I."/>
        </authorList>
    </citation>
    <scope>NUCLEOTIDE SEQUENCE</scope>
    <source>
        <strain evidence="5">Race5_Kim</strain>
    </source>
</reference>
<dbReference type="GeneID" id="71989183"/>
<keyword evidence="2" id="KW-0175">Coiled coil</keyword>
<organism evidence="5 6">
    <name type="scientific">Passalora fulva</name>
    <name type="common">Tomato leaf mold</name>
    <name type="synonym">Cladosporium fulvum</name>
    <dbReference type="NCBI Taxonomy" id="5499"/>
    <lineage>
        <taxon>Eukaryota</taxon>
        <taxon>Fungi</taxon>
        <taxon>Dikarya</taxon>
        <taxon>Ascomycota</taxon>
        <taxon>Pezizomycotina</taxon>
        <taxon>Dothideomycetes</taxon>
        <taxon>Dothideomycetidae</taxon>
        <taxon>Mycosphaerellales</taxon>
        <taxon>Mycosphaerellaceae</taxon>
        <taxon>Fulvia</taxon>
    </lineage>
</organism>
<dbReference type="InterPro" id="IPR001060">
    <property type="entry name" value="FCH_dom"/>
</dbReference>
<dbReference type="InterPro" id="IPR027267">
    <property type="entry name" value="AH/BAR_dom_sf"/>
</dbReference>
<accession>A0A9Q8PFX2</accession>
<keyword evidence="6" id="KW-1185">Reference proteome</keyword>
<feature type="compositionally biased region" description="Polar residues" evidence="3">
    <location>
        <begin position="241"/>
        <end position="270"/>
    </location>
</feature>
<dbReference type="InterPro" id="IPR018808">
    <property type="entry name" value="Muniscin_C"/>
</dbReference>
<evidence type="ECO:0000256" key="3">
    <source>
        <dbReference type="SAM" id="MobiDB-lite"/>
    </source>
</evidence>
<feature type="region of interest" description="Disordered" evidence="3">
    <location>
        <begin position="538"/>
        <end position="644"/>
    </location>
</feature>
<dbReference type="PANTHER" id="PTHR23065:SF54">
    <property type="entry name" value="SUPPRESSOR OF YEAST PROFILIN DELETION"/>
    <property type="match status" value="1"/>
</dbReference>
<dbReference type="Pfam" id="PF10291">
    <property type="entry name" value="muHD"/>
    <property type="match status" value="1"/>
</dbReference>
<name>A0A9Q8PFX2_PASFU</name>
<dbReference type="InterPro" id="IPR028565">
    <property type="entry name" value="MHD"/>
</dbReference>
<dbReference type="RefSeq" id="XP_047766060.1">
    <property type="nucleotide sequence ID" value="XM_047908453.1"/>
</dbReference>
<evidence type="ECO:0000256" key="1">
    <source>
        <dbReference type="ARBA" id="ARBA00022583"/>
    </source>
</evidence>
<dbReference type="GO" id="GO:0030139">
    <property type="term" value="C:endocytic vesicle"/>
    <property type="evidence" value="ECO:0007669"/>
    <property type="project" value="TreeGrafter"/>
</dbReference>
<dbReference type="Pfam" id="PF00611">
    <property type="entry name" value="FCH"/>
    <property type="match status" value="1"/>
</dbReference>
<dbReference type="SMART" id="SM00055">
    <property type="entry name" value="FCH"/>
    <property type="match status" value="1"/>
</dbReference>
<dbReference type="Gene3D" id="1.20.1270.60">
    <property type="entry name" value="Arfaptin homology (AH) domain/BAR domain"/>
    <property type="match status" value="1"/>
</dbReference>
<feature type="coiled-coil region" evidence="2">
    <location>
        <begin position="123"/>
        <end position="150"/>
    </location>
</feature>
<dbReference type="CDD" id="cd07650">
    <property type="entry name" value="F-BAR_Syp1p_like"/>
    <property type="match status" value="1"/>
</dbReference>
<dbReference type="GO" id="GO:0006897">
    <property type="term" value="P:endocytosis"/>
    <property type="evidence" value="ECO:0007669"/>
    <property type="project" value="UniProtKB-KW"/>
</dbReference>
<proteinExistence type="predicted"/>
<feature type="compositionally biased region" description="Polar residues" evidence="3">
    <location>
        <begin position="308"/>
        <end position="318"/>
    </location>
</feature>
<dbReference type="OrthoDB" id="331602at2759"/>
<dbReference type="GO" id="GO:0032185">
    <property type="term" value="P:septin cytoskeleton organization"/>
    <property type="evidence" value="ECO:0007669"/>
    <property type="project" value="TreeGrafter"/>
</dbReference>
<evidence type="ECO:0000259" key="4">
    <source>
        <dbReference type="PROSITE" id="PS51072"/>
    </source>
</evidence>
<dbReference type="KEGG" id="ffu:CLAFUR5_09305"/>
<dbReference type="AlphaFoldDB" id="A0A9Q8PFX2"/>
<feature type="domain" description="MHD" evidence="4">
    <location>
        <begin position="640"/>
        <end position="904"/>
    </location>
</feature>
<feature type="compositionally biased region" description="Low complexity" evidence="3">
    <location>
        <begin position="574"/>
        <end position="595"/>
    </location>
</feature>
<feature type="compositionally biased region" description="Polar residues" evidence="3">
    <location>
        <begin position="394"/>
        <end position="408"/>
    </location>
</feature>
<dbReference type="GO" id="GO:0005886">
    <property type="term" value="C:plasma membrane"/>
    <property type="evidence" value="ECO:0007669"/>
    <property type="project" value="TreeGrafter"/>
</dbReference>
<dbReference type="SUPFAM" id="SSF103657">
    <property type="entry name" value="BAR/IMD domain-like"/>
    <property type="match status" value="1"/>
</dbReference>
<protein>
    <submittedName>
        <fullName evidence="5">Cytoskeletal protein syp1</fullName>
    </submittedName>
</protein>
<reference evidence="5" key="2">
    <citation type="journal article" date="2022" name="Microb. Genom.">
        <title>A chromosome-scale genome assembly of the tomato pathogen Cladosporium fulvum reveals a compartmentalized genome architecture and the presence of a dispensable chromosome.</title>
        <authorList>
            <person name="Zaccaron A.Z."/>
            <person name="Chen L.H."/>
            <person name="Samaras A."/>
            <person name="Stergiopoulos I."/>
        </authorList>
    </citation>
    <scope>NUCLEOTIDE SEQUENCE</scope>
    <source>
        <strain evidence="5">Race5_Kim</strain>
    </source>
</reference>
<gene>
    <name evidence="5" type="ORF">CLAFUR5_09305</name>
</gene>
<evidence type="ECO:0000256" key="2">
    <source>
        <dbReference type="SAM" id="Coils"/>
    </source>
</evidence>
<dbReference type="FunFam" id="1.20.1270.60:FF:000102">
    <property type="entry name" value="WGS project CABT00000000 data, contig 2.23"/>
    <property type="match status" value="1"/>
</dbReference>
<sequence>MDRTDYAGMLPKLQPTQAVDILNDRVRQVGRLNTTIADWLQERSRLEEQYAAGLRKLARKALDDIDLGIFSTPWSALTNSLDTQADAHASLASKIDVDVEAPLRAFASSNREMQSMSTVQGNLAAIAKDIDKAQQKSEKLQGKGEKAEANKVANATSDLDNARAQWDSQAPYVFEQLQALDETRVNHLRDLLTQFETLEADQVEKSRVAAESCLNVLLNVETKDEIKTWSLKALASKPAANRSNRASFMPTSTPSRGASSSANALSTIPSNPEDDASQYSASTPEPSKKGGFKGLKRLGTVMSRRSSKQPQALPSTSESPERKPRSGPFAALRRNKDSYGLEPPQEESGSRRPGSPLRMGSEILEAPQSRQEPTSPIRDRAPQLDAVNIPHMNGSRSPTSAAFPNGSHQGDLADLDPPKPAQPEAPMMPTISEPQRDSQGYSLPQRDLDPISQAQADAAAERAEPAYNVNIRQEPIREEGSEVALANVATKLQAPPITQRRLGTVRGRRDARNSAVISTYGPPDQAVARPIAVAAPPTTERAVEPTPINTQVAAPVVQPRPVATEPSSNSLVNSPSGAFTGAAAGGSTFSSFSPTNEPQSPGAAFRPTSRAATLDAHDNQSIRSGRSTASQTNRHPDLQKPGLSSSIVETVSAKFESGNTVSSSIIGEIALAHNSTDRSPSTGQEIIRLDHFSSLDKVAPNPAFLSQNLDRDGEYSVNLATLGSKTQVAFKYQLRADDALTHTPLLLSPVHKITPDATMVIIKYSLHPNFAFPSGTNSVTLHNIMIVHVLEGARASGSQSKPPGTFAREKNLHFWNLGDVTLSQGAEPQQLLVKFTTESEATGGHIEAKWDISGDEAQALGSGLTVSAAEADHDPFADENANPAGGWKLVPNVKKLVSGNYVAKTQ</sequence>
<feature type="compositionally biased region" description="Low complexity" evidence="3">
    <location>
        <begin position="551"/>
        <end position="563"/>
    </location>
</feature>
<evidence type="ECO:0000313" key="6">
    <source>
        <dbReference type="Proteomes" id="UP000756132"/>
    </source>
</evidence>
<dbReference type="PROSITE" id="PS51072">
    <property type="entry name" value="MHD"/>
    <property type="match status" value="1"/>
</dbReference>
<dbReference type="Proteomes" id="UP000756132">
    <property type="component" value="Chromosome 9"/>
</dbReference>
<dbReference type="GO" id="GO:0032153">
    <property type="term" value="C:cell division site"/>
    <property type="evidence" value="ECO:0007669"/>
    <property type="project" value="TreeGrafter"/>
</dbReference>
<dbReference type="PANTHER" id="PTHR23065">
    <property type="entry name" value="PROLINE-SERINE-THREONINE PHOSPHATASE INTERACTING PROTEIN 1"/>
    <property type="match status" value="1"/>
</dbReference>
<feature type="compositionally biased region" description="Polar residues" evidence="3">
    <location>
        <begin position="621"/>
        <end position="633"/>
    </location>
</feature>
<feature type="region of interest" description="Disordered" evidence="3">
    <location>
        <begin position="235"/>
        <end position="467"/>
    </location>
</feature>
<keyword evidence="1" id="KW-0254">Endocytosis</keyword>